<dbReference type="EC" id="2.7.6.5" evidence="3"/>
<evidence type="ECO:0000256" key="1">
    <source>
        <dbReference type="RuleBase" id="RU003847"/>
    </source>
</evidence>
<keyword evidence="3" id="KW-0808">Transferase</keyword>
<dbReference type="OrthoDB" id="9805041at2"/>
<dbReference type="SUPFAM" id="SSF55021">
    <property type="entry name" value="ACT-like"/>
    <property type="match status" value="1"/>
</dbReference>
<sequence length="738" mass="84250">MKYTATVEEENKEIANRYKDLLKGTYQTLSEDDKKLIRKAFEVAVEAHSSQRRKSGEPYIFHPIAVAKIVAYEIGLGATSIAAALLHDVVEDTHYTVEDMEQLFGETVARIVSGLTKISRLKQDQDYSIQAENFRKMLLTLHDDVRVILIKIADRLHNMQTMDAMPPHKQVKIASETLYIYAPLAHRLGLYNIKTELEDLGLKYTEPEVYSDILIKIKESKEEQQKYIDLFNSKIREALDKEGFKYEIKGRFKSIFSIRRKMRKQNVSFDEVYDKFAIRIIYTPTSDDEKFDAWKIYSIVTDFYKPNPARLRDWISQPKSTGYEALHITVVGPEAKWVEVQIRSQRMDEIAEKGYAAHFKYKQGNVRENGLEGWLNKLKETLENNTLNAVDFVEDFKLNLYAKEIYVFTPKGDLKSLPKGASALDFAFAIHTDVGLKCRGAKVNGKLVPLSHELKSGDQVDILTSATNKPNSRWLDFVMTARARTKIKSALKADEKKIAEEGKAILMRKLRHLKINYDEKLVHEIASFFNLQTSFDLFFRIGNGAIDNTQLKEFVAQRSSPIMSFLKNPFKRNAHKNVTDNEEVTDKYDALVFGQDEEKLEYSLSVCCKPIPGDAVFGFVTINDGIKVHKNNCPNAISLQSNFAYRIIKAKWIDSTKQEFSAILKISGVDNKGIVNNITRIISNNMNVYINSINISGNAGIFEGKISLTVKNRNQLTKLINNIKKVDGVQKVTRVNTL</sequence>
<evidence type="ECO:0000313" key="4">
    <source>
        <dbReference type="Proteomes" id="UP000215214"/>
    </source>
</evidence>
<comment type="similarity">
    <text evidence="1">Belongs to the relA/spoT family.</text>
</comment>
<dbReference type="Gene3D" id="3.10.20.30">
    <property type="match status" value="1"/>
</dbReference>
<protein>
    <submittedName>
        <fullName evidence="3">GTP pyrophosphokinase, RelA/SpoT family</fullName>
        <ecNumber evidence="3">2.7.6.5</ecNumber>
    </submittedName>
</protein>
<feature type="domain" description="TGS" evidence="2">
    <location>
        <begin position="403"/>
        <end position="464"/>
    </location>
</feature>
<dbReference type="InterPro" id="IPR002912">
    <property type="entry name" value="ACT_dom"/>
</dbReference>
<dbReference type="Gene3D" id="3.30.70.260">
    <property type="match status" value="1"/>
</dbReference>
<dbReference type="InterPro" id="IPR012676">
    <property type="entry name" value="TGS-like"/>
</dbReference>
<dbReference type="InterPro" id="IPR045600">
    <property type="entry name" value="RelA/SpoT_AH_RIS"/>
</dbReference>
<dbReference type="GO" id="GO:0008728">
    <property type="term" value="F:GTP diphosphokinase activity"/>
    <property type="evidence" value="ECO:0007669"/>
    <property type="project" value="UniProtKB-EC"/>
</dbReference>
<dbReference type="RefSeq" id="WP_095072284.1">
    <property type="nucleotide sequence ID" value="NZ_LT899436.1"/>
</dbReference>
<keyword evidence="4" id="KW-1185">Reference proteome</keyword>
<dbReference type="Pfam" id="PF02824">
    <property type="entry name" value="TGS"/>
    <property type="match status" value="1"/>
</dbReference>
<dbReference type="InterPro" id="IPR004811">
    <property type="entry name" value="RelA/Spo_fam"/>
</dbReference>
<dbReference type="PANTHER" id="PTHR21262">
    <property type="entry name" value="GUANOSINE-3',5'-BIS DIPHOSPHATE 3'-PYROPHOSPHOHYDROLASE"/>
    <property type="match status" value="1"/>
</dbReference>
<dbReference type="CDD" id="cd05399">
    <property type="entry name" value="NT_Rel-Spo_like"/>
    <property type="match status" value="1"/>
</dbReference>
<dbReference type="SUPFAM" id="SSF81301">
    <property type="entry name" value="Nucleotidyltransferase"/>
    <property type="match status" value="1"/>
</dbReference>
<dbReference type="Pfam" id="PF19296">
    <property type="entry name" value="RelA_AH_RIS"/>
    <property type="match status" value="1"/>
</dbReference>
<dbReference type="InterPro" id="IPR004095">
    <property type="entry name" value="TGS"/>
</dbReference>
<dbReference type="PROSITE" id="PS51880">
    <property type="entry name" value="TGS"/>
    <property type="match status" value="1"/>
</dbReference>
<comment type="function">
    <text evidence="1">In eubacteria ppGpp (guanosine 3'-diphosphate 5'-diphosphate) is a mediator of the stringent response that coordinates a variety of cellular activities in response to changes in nutritional abundance.</text>
</comment>
<organism evidence="3 4">
    <name type="scientific">Tenacibaculum jejuense</name>
    <dbReference type="NCBI Taxonomy" id="584609"/>
    <lineage>
        <taxon>Bacteria</taxon>
        <taxon>Pseudomonadati</taxon>
        <taxon>Bacteroidota</taxon>
        <taxon>Flavobacteriia</taxon>
        <taxon>Flavobacteriales</taxon>
        <taxon>Flavobacteriaceae</taxon>
        <taxon>Tenacibaculum</taxon>
    </lineage>
</organism>
<dbReference type="CDD" id="cd00077">
    <property type="entry name" value="HDc"/>
    <property type="match status" value="1"/>
</dbReference>
<keyword evidence="3" id="KW-0418">Kinase</keyword>
<dbReference type="AlphaFoldDB" id="A0A238UBT9"/>
<dbReference type="InterPro" id="IPR003607">
    <property type="entry name" value="HD/PDEase_dom"/>
</dbReference>
<dbReference type="FunFam" id="3.10.20.30:FF:000002">
    <property type="entry name" value="GTP pyrophosphokinase (RelA/SpoT)"/>
    <property type="match status" value="1"/>
</dbReference>
<dbReference type="GO" id="GO:0016301">
    <property type="term" value="F:kinase activity"/>
    <property type="evidence" value="ECO:0007669"/>
    <property type="project" value="UniProtKB-KW"/>
</dbReference>
<name>A0A238UBT9_9FLAO</name>
<dbReference type="Pfam" id="PF04607">
    <property type="entry name" value="RelA_SpoT"/>
    <property type="match status" value="1"/>
</dbReference>
<dbReference type="Pfam" id="PF13328">
    <property type="entry name" value="HD_4"/>
    <property type="match status" value="1"/>
</dbReference>
<dbReference type="CDD" id="cd04876">
    <property type="entry name" value="ACT_RelA-SpoT"/>
    <property type="match status" value="1"/>
</dbReference>
<dbReference type="InterPro" id="IPR012675">
    <property type="entry name" value="Beta-grasp_dom_sf"/>
</dbReference>
<proteinExistence type="inferred from homology"/>
<dbReference type="InterPro" id="IPR045865">
    <property type="entry name" value="ACT-like_dom_sf"/>
</dbReference>
<dbReference type="NCBIfam" id="TIGR00691">
    <property type="entry name" value="spoT_relA"/>
    <property type="match status" value="1"/>
</dbReference>
<dbReference type="Proteomes" id="UP000215214">
    <property type="component" value="Chromosome TJEJU"/>
</dbReference>
<dbReference type="PANTHER" id="PTHR21262:SF31">
    <property type="entry name" value="GTP PYROPHOSPHOKINASE"/>
    <property type="match status" value="1"/>
</dbReference>
<evidence type="ECO:0000313" key="3">
    <source>
        <dbReference type="EMBL" id="SNR16038.1"/>
    </source>
</evidence>
<dbReference type="GO" id="GO:0005886">
    <property type="term" value="C:plasma membrane"/>
    <property type="evidence" value="ECO:0007669"/>
    <property type="project" value="TreeGrafter"/>
</dbReference>
<dbReference type="SMART" id="SM00954">
    <property type="entry name" value="RelA_SpoT"/>
    <property type="match status" value="1"/>
</dbReference>
<dbReference type="Pfam" id="PF13291">
    <property type="entry name" value="ACT_4"/>
    <property type="match status" value="1"/>
</dbReference>
<evidence type="ECO:0000259" key="2">
    <source>
        <dbReference type="PROSITE" id="PS51880"/>
    </source>
</evidence>
<dbReference type="Gene3D" id="3.30.460.10">
    <property type="entry name" value="Beta Polymerase, domain 2"/>
    <property type="match status" value="1"/>
</dbReference>
<dbReference type="KEGG" id="tje:TJEJU_2353"/>
<dbReference type="SMART" id="SM00471">
    <property type="entry name" value="HDc"/>
    <property type="match status" value="1"/>
</dbReference>
<dbReference type="CDD" id="cd01668">
    <property type="entry name" value="TGS_RSH"/>
    <property type="match status" value="1"/>
</dbReference>
<dbReference type="InterPro" id="IPR043519">
    <property type="entry name" value="NT_sf"/>
</dbReference>
<reference evidence="3 4" key="1">
    <citation type="submission" date="2017-07" db="EMBL/GenBank/DDBJ databases">
        <authorList>
            <person name="Sun Z.S."/>
            <person name="Albrecht U."/>
            <person name="Echele G."/>
            <person name="Lee C.C."/>
        </authorList>
    </citation>
    <scope>NUCLEOTIDE SEQUENCE [LARGE SCALE GENOMIC DNA]</scope>
    <source>
        <strain evidence="4">type strain: KCTC 22618</strain>
    </source>
</reference>
<dbReference type="InterPro" id="IPR033655">
    <property type="entry name" value="TGS_RelA/SpoT"/>
</dbReference>
<dbReference type="FunFam" id="1.10.3210.10:FF:000001">
    <property type="entry name" value="GTP pyrophosphokinase RelA"/>
    <property type="match status" value="1"/>
</dbReference>
<dbReference type="GO" id="GO:0015969">
    <property type="term" value="P:guanosine tetraphosphate metabolic process"/>
    <property type="evidence" value="ECO:0007669"/>
    <property type="project" value="InterPro"/>
</dbReference>
<dbReference type="EMBL" id="LT899436">
    <property type="protein sequence ID" value="SNR16038.1"/>
    <property type="molecule type" value="Genomic_DNA"/>
</dbReference>
<gene>
    <name evidence="3" type="primary">relA</name>
    <name evidence="3" type="ORF">TJEJU_2353</name>
</gene>
<dbReference type="InterPro" id="IPR007685">
    <property type="entry name" value="RelA_SpoT"/>
</dbReference>
<accession>A0A238UBT9</accession>
<dbReference type="SUPFAM" id="SSF81271">
    <property type="entry name" value="TGS-like"/>
    <property type="match status" value="1"/>
</dbReference>
<dbReference type="Gene3D" id="1.10.3210.10">
    <property type="entry name" value="Hypothetical protein af1432"/>
    <property type="match status" value="1"/>
</dbReference>
<dbReference type="SUPFAM" id="SSF109604">
    <property type="entry name" value="HD-domain/PDEase-like"/>
    <property type="match status" value="1"/>
</dbReference>